<comment type="cofactor">
    <cofactor evidence="2 10">
        <name>Mg(2+)</name>
        <dbReference type="ChEBI" id="CHEBI:18420"/>
    </cofactor>
</comment>
<dbReference type="InterPro" id="IPR036412">
    <property type="entry name" value="HAD-like_sf"/>
</dbReference>
<feature type="binding site" evidence="10">
    <location>
        <position position="172"/>
    </location>
    <ligand>
        <name>Mg(2+)</name>
        <dbReference type="ChEBI" id="CHEBI:18420"/>
    </ligand>
</feature>
<evidence type="ECO:0000256" key="8">
    <source>
        <dbReference type="ARBA" id="ARBA00022842"/>
    </source>
</evidence>
<evidence type="ECO:0000313" key="11">
    <source>
        <dbReference type="EMBL" id="MFC7408903.1"/>
    </source>
</evidence>
<evidence type="ECO:0000256" key="9">
    <source>
        <dbReference type="ARBA" id="ARBA00023277"/>
    </source>
</evidence>
<evidence type="ECO:0000256" key="6">
    <source>
        <dbReference type="ARBA" id="ARBA00022723"/>
    </source>
</evidence>
<comment type="catalytic activity">
    <reaction evidence="1 10">
        <text>2-phosphoglycolate + H2O = glycolate + phosphate</text>
        <dbReference type="Rhea" id="RHEA:14369"/>
        <dbReference type="ChEBI" id="CHEBI:15377"/>
        <dbReference type="ChEBI" id="CHEBI:29805"/>
        <dbReference type="ChEBI" id="CHEBI:43474"/>
        <dbReference type="ChEBI" id="CHEBI:58033"/>
        <dbReference type="EC" id="3.1.3.18"/>
    </reaction>
</comment>
<dbReference type="NCBIfam" id="TIGR01549">
    <property type="entry name" value="HAD-SF-IA-v1"/>
    <property type="match status" value="1"/>
</dbReference>
<feature type="binding site" evidence="10">
    <location>
        <position position="13"/>
    </location>
    <ligand>
        <name>Mg(2+)</name>
        <dbReference type="ChEBI" id="CHEBI:18420"/>
    </ligand>
</feature>
<dbReference type="InterPro" id="IPR023214">
    <property type="entry name" value="HAD_sf"/>
</dbReference>
<protein>
    <recommendedName>
        <fullName evidence="5 10">Phosphoglycolate phosphatase</fullName>
        <shortName evidence="10">PGP</shortName>
        <shortName evidence="10">PGPase</shortName>
        <ecNumber evidence="5 10">3.1.3.18</ecNumber>
    </recommendedName>
</protein>
<feature type="binding site" evidence="10">
    <location>
        <position position="15"/>
    </location>
    <ligand>
        <name>Mg(2+)</name>
        <dbReference type="ChEBI" id="CHEBI:18420"/>
    </ligand>
</feature>
<dbReference type="HAMAP" id="MF_00495">
    <property type="entry name" value="GPH_hydrolase_bact"/>
    <property type="match status" value="1"/>
</dbReference>
<dbReference type="InterPro" id="IPR037512">
    <property type="entry name" value="PGPase_prok"/>
</dbReference>
<dbReference type="InterPro" id="IPR050155">
    <property type="entry name" value="HAD-like_hydrolase_sf"/>
</dbReference>
<dbReference type="InterPro" id="IPR041492">
    <property type="entry name" value="HAD_2"/>
</dbReference>
<reference evidence="12" key="1">
    <citation type="journal article" date="2019" name="Int. J. Syst. Evol. Microbiol.">
        <title>The Global Catalogue of Microorganisms (GCM) 10K type strain sequencing project: providing services to taxonomists for standard genome sequencing and annotation.</title>
        <authorList>
            <consortium name="The Broad Institute Genomics Platform"/>
            <consortium name="The Broad Institute Genome Sequencing Center for Infectious Disease"/>
            <person name="Wu L."/>
            <person name="Ma J."/>
        </authorList>
    </citation>
    <scope>NUCLEOTIDE SEQUENCE [LARGE SCALE GENOMIC DNA]</scope>
    <source>
        <strain evidence="12">CGMCC 1.12371</strain>
    </source>
</reference>
<evidence type="ECO:0000256" key="4">
    <source>
        <dbReference type="ARBA" id="ARBA00006171"/>
    </source>
</evidence>
<dbReference type="SUPFAM" id="SSF56784">
    <property type="entry name" value="HAD-like"/>
    <property type="match status" value="1"/>
</dbReference>
<gene>
    <name evidence="11" type="primary">gph</name>
    <name evidence="11" type="ORF">ACFQPB_08530</name>
</gene>
<dbReference type="SFLD" id="SFLDS00003">
    <property type="entry name" value="Haloacid_Dehalogenase"/>
    <property type="match status" value="1"/>
</dbReference>
<keyword evidence="12" id="KW-1185">Reference proteome</keyword>
<evidence type="ECO:0000256" key="10">
    <source>
        <dbReference type="HAMAP-Rule" id="MF_00495"/>
    </source>
</evidence>
<dbReference type="InterPro" id="IPR023198">
    <property type="entry name" value="PGP-like_dom2"/>
</dbReference>
<evidence type="ECO:0000256" key="5">
    <source>
        <dbReference type="ARBA" id="ARBA00013078"/>
    </source>
</evidence>
<dbReference type="GO" id="GO:0008967">
    <property type="term" value="F:phosphoglycolate phosphatase activity"/>
    <property type="evidence" value="ECO:0007669"/>
    <property type="project" value="UniProtKB-EC"/>
</dbReference>
<dbReference type="SFLD" id="SFLDG01129">
    <property type="entry name" value="C1.5:_HAD__Beta-PGM__Phosphata"/>
    <property type="match status" value="1"/>
</dbReference>
<dbReference type="PANTHER" id="PTHR43434:SF23">
    <property type="entry name" value="PHOSPHOGLYCOLATE PHOSPHATASE"/>
    <property type="match status" value="1"/>
</dbReference>
<comment type="pathway">
    <text evidence="3 10">Organic acid metabolism; glycolate biosynthesis; glycolate from 2-phosphoglycolate: step 1/1.</text>
</comment>
<comment type="function">
    <text evidence="10">Specifically catalyzes the dephosphorylation of 2-phosphoglycolate. Is involved in the dissimilation of the intracellular 2-phosphoglycolate formed during the DNA repair of 3'-phosphoglycolate ends, a major class of DNA lesions induced by oxidative stress.</text>
</comment>
<sequence length="223" mass="23692">MSRFAGVRAVLFDLDGTLIDSAPDLGAAADQMRVARGMASLPLENYRPMAGSGARGMIAVAFGHGTDHPEFEALRQEFFANYEARMTRLTRPFGRVPEMLANLQAAGLPWGVVTNKAERFTLPLTAAMPLFAAAGAVVCGDTTPHPKPHPAPLLEAARRMGLDAAECVYVGDDERDILAGRAAGMPTVAARYGYLGAAADVAAWNADAVIARPDELLKLLRMA</sequence>
<dbReference type="NCBIfam" id="TIGR01509">
    <property type="entry name" value="HAD-SF-IA-v3"/>
    <property type="match status" value="1"/>
</dbReference>
<evidence type="ECO:0000256" key="3">
    <source>
        <dbReference type="ARBA" id="ARBA00004818"/>
    </source>
</evidence>
<dbReference type="EC" id="3.1.3.18" evidence="5 10"/>
<dbReference type="Pfam" id="PF13419">
    <property type="entry name" value="HAD_2"/>
    <property type="match status" value="1"/>
</dbReference>
<evidence type="ECO:0000313" key="12">
    <source>
        <dbReference type="Proteomes" id="UP001596501"/>
    </source>
</evidence>
<keyword evidence="9 10" id="KW-0119">Carbohydrate metabolism</keyword>
<dbReference type="Proteomes" id="UP001596501">
    <property type="component" value="Unassembled WGS sequence"/>
</dbReference>
<evidence type="ECO:0000256" key="1">
    <source>
        <dbReference type="ARBA" id="ARBA00000830"/>
    </source>
</evidence>
<evidence type="ECO:0000256" key="2">
    <source>
        <dbReference type="ARBA" id="ARBA00001946"/>
    </source>
</evidence>
<dbReference type="Gene3D" id="3.40.50.1000">
    <property type="entry name" value="HAD superfamily/HAD-like"/>
    <property type="match status" value="1"/>
</dbReference>
<keyword evidence="6 10" id="KW-0479">Metal-binding</keyword>
<keyword evidence="7 10" id="KW-0378">Hydrolase</keyword>
<proteinExistence type="inferred from homology"/>
<keyword evidence="8 10" id="KW-0460">Magnesium</keyword>
<dbReference type="InterPro" id="IPR006439">
    <property type="entry name" value="HAD-SF_hydro_IA"/>
</dbReference>
<dbReference type="PANTHER" id="PTHR43434">
    <property type="entry name" value="PHOSPHOGLYCOLATE PHOSPHATASE"/>
    <property type="match status" value="1"/>
</dbReference>
<dbReference type="Gene3D" id="1.10.150.240">
    <property type="entry name" value="Putative phosphatase, domain 2"/>
    <property type="match status" value="1"/>
</dbReference>
<evidence type="ECO:0000256" key="7">
    <source>
        <dbReference type="ARBA" id="ARBA00022801"/>
    </source>
</evidence>
<dbReference type="EMBL" id="JBHTCA010000004">
    <property type="protein sequence ID" value="MFC7408903.1"/>
    <property type="molecule type" value="Genomic_DNA"/>
</dbReference>
<dbReference type="NCBIfam" id="TIGR01449">
    <property type="entry name" value="PGP_bact"/>
    <property type="match status" value="1"/>
</dbReference>
<name>A0ABW2QHI2_9BURK</name>
<dbReference type="RefSeq" id="WP_382221866.1">
    <property type="nucleotide sequence ID" value="NZ_JBHTCA010000004.1"/>
</dbReference>
<feature type="active site" description="Nucleophile" evidence="10">
    <location>
        <position position="13"/>
    </location>
</feature>
<comment type="similarity">
    <text evidence="4 10">Belongs to the HAD-like hydrolase superfamily. CbbY/CbbZ/Gph/YieH family.</text>
</comment>
<organism evidence="11 12">
    <name type="scientific">Hydrogenophaga atypica</name>
    <dbReference type="NCBI Taxonomy" id="249409"/>
    <lineage>
        <taxon>Bacteria</taxon>
        <taxon>Pseudomonadati</taxon>
        <taxon>Pseudomonadota</taxon>
        <taxon>Betaproteobacteria</taxon>
        <taxon>Burkholderiales</taxon>
        <taxon>Comamonadaceae</taxon>
        <taxon>Hydrogenophaga</taxon>
    </lineage>
</organism>
<comment type="caution">
    <text evidence="11">The sequence shown here is derived from an EMBL/GenBank/DDBJ whole genome shotgun (WGS) entry which is preliminary data.</text>
</comment>
<accession>A0ABW2QHI2</accession>